<accession>A0AAV7T7L3</accession>
<dbReference type="EMBL" id="JANPWB010000007">
    <property type="protein sequence ID" value="KAJ1172408.1"/>
    <property type="molecule type" value="Genomic_DNA"/>
</dbReference>
<protein>
    <submittedName>
        <fullName evidence="1">Uncharacterized protein</fullName>
    </submittedName>
</protein>
<proteinExistence type="predicted"/>
<organism evidence="1 2">
    <name type="scientific">Pleurodeles waltl</name>
    <name type="common">Iberian ribbed newt</name>
    <dbReference type="NCBI Taxonomy" id="8319"/>
    <lineage>
        <taxon>Eukaryota</taxon>
        <taxon>Metazoa</taxon>
        <taxon>Chordata</taxon>
        <taxon>Craniata</taxon>
        <taxon>Vertebrata</taxon>
        <taxon>Euteleostomi</taxon>
        <taxon>Amphibia</taxon>
        <taxon>Batrachia</taxon>
        <taxon>Caudata</taxon>
        <taxon>Salamandroidea</taxon>
        <taxon>Salamandridae</taxon>
        <taxon>Pleurodelinae</taxon>
        <taxon>Pleurodeles</taxon>
    </lineage>
</organism>
<dbReference type="PANTHER" id="PTHR34533">
    <property type="entry name" value="TRANSMEMBRANE PROTEIN CCDC163"/>
    <property type="match status" value="1"/>
</dbReference>
<dbReference type="InterPro" id="IPR039284">
    <property type="entry name" value="CCDC159/163"/>
</dbReference>
<evidence type="ECO:0000313" key="1">
    <source>
        <dbReference type="EMBL" id="KAJ1172408.1"/>
    </source>
</evidence>
<comment type="caution">
    <text evidence="1">The sequence shown here is derived from an EMBL/GenBank/DDBJ whole genome shotgun (WGS) entry which is preliminary data.</text>
</comment>
<keyword evidence="2" id="KW-1185">Reference proteome</keyword>
<dbReference type="PANTHER" id="PTHR34533:SF1">
    <property type="entry name" value="COILED-COIL DOMAIN-CONTAINING PROTEIN 159"/>
    <property type="match status" value="1"/>
</dbReference>
<sequence>MRNSKYVAHWVEGALECLNQTVGGLQSESSQHSQRIEQIREDSKLIAIPVREQKVECLMEEKIQEVWGAMMRELANLKDYVKQWAESEQCNRNEAIDALSRELQESKTFLWKEVENLRADLEDVQSRLGCQETEICNHHADIRDIKHVQAKCRKFRP</sequence>
<dbReference type="AlphaFoldDB" id="A0AAV7T7L3"/>
<name>A0AAV7T7L3_PLEWA</name>
<evidence type="ECO:0000313" key="2">
    <source>
        <dbReference type="Proteomes" id="UP001066276"/>
    </source>
</evidence>
<reference evidence="1" key="1">
    <citation type="journal article" date="2022" name="bioRxiv">
        <title>Sequencing and chromosome-scale assembly of the giantPleurodeles waltlgenome.</title>
        <authorList>
            <person name="Brown T."/>
            <person name="Elewa A."/>
            <person name="Iarovenko S."/>
            <person name="Subramanian E."/>
            <person name="Araus A.J."/>
            <person name="Petzold A."/>
            <person name="Susuki M."/>
            <person name="Suzuki K.-i.T."/>
            <person name="Hayashi T."/>
            <person name="Toyoda A."/>
            <person name="Oliveira C."/>
            <person name="Osipova E."/>
            <person name="Leigh N.D."/>
            <person name="Simon A."/>
            <person name="Yun M.H."/>
        </authorList>
    </citation>
    <scope>NUCLEOTIDE SEQUENCE</scope>
    <source>
        <strain evidence="1">20211129_DDA</strain>
        <tissue evidence="1">Liver</tissue>
    </source>
</reference>
<dbReference type="Proteomes" id="UP001066276">
    <property type="component" value="Chromosome 4_1"/>
</dbReference>
<gene>
    <name evidence="1" type="ORF">NDU88_004255</name>
</gene>